<proteinExistence type="predicted"/>
<sequence>MKFLKLFELSHLGSKCERNKNNVTCCISSLLPRAVCRSPFQEWPGSEKNC</sequence>
<accession>A0A0A9E9V9</accession>
<name>A0A0A9E9V9_ARUDO</name>
<dbReference type="AlphaFoldDB" id="A0A0A9E9V9"/>
<organism evidence="1">
    <name type="scientific">Arundo donax</name>
    <name type="common">Giant reed</name>
    <name type="synonym">Donax arundinaceus</name>
    <dbReference type="NCBI Taxonomy" id="35708"/>
    <lineage>
        <taxon>Eukaryota</taxon>
        <taxon>Viridiplantae</taxon>
        <taxon>Streptophyta</taxon>
        <taxon>Embryophyta</taxon>
        <taxon>Tracheophyta</taxon>
        <taxon>Spermatophyta</taxon>
        <taxon>Magnoliopsida</taxon>
        <taxon>Liliopsida</taxon>
        <taxon>Poales</taxon>
        <taxon>Poaceae</taxon>
        <taxon>PACMAD clade</taxon>
        <taxon>Arundinoideae</taxon>
        <taxon>Arundineae</taxon>
        <taxon>Arundo</taxon>
    </lineage>
</organism>
<protein>
    <submittedName>
        <fullName evidence="1">Uncharacterized protein</fullName>
    </submittedName>
</protein>
<reference evidence="1" key="2">
    <citation type="journal article" date="2015" name="Data Brief">
        <title>Shoot transcriptome of the giant reed, Arundo donax.</title>
        <authorList>
            <person name="Barrero R.A."/>
            <person name="Guerrero F.D."/>
            <person name="Moolhuijzen P."/>
            <person name="Goolsby J.A."/>
            <person name="Tidwell J."/>
            <person name="Bellgard S.E."/>
            <person name="Bellgard M.I."/>
        </authorList>
    </citation>
    <scope>NUCLEOTIDE SEQUENCE</scope>
    <source>
        <tissue evidence="1">Shoot tissue taken approximately 20 cm above the soil surface</tissue>
    </source>
</reference>
<dbReference type="EMBL" id="GBRH01201059">
    <property type="protein sequence ID" value="JAD96836.1"/>
    <property type="molecule type" value="Transcribed_RNA"/>
</dbReference>
<evidence type="ECO:0000313" key="1">
    <source>
        <dbReference type="EMBL" id="JAD96836.1"/>
    </source>
</evidence>
<reference evidence="1" key="1">
    <citation type="submission" date="2014-09" db="EMBL/GenBank/DDBJ databases">
        <authorList>
            <person name="Magalhaes I.L.F."/>
            <person name="Oliveira U."/>
            <person name="Santos F.R."/>
            <person name="Vidigal T.H.D.A."/>
            <person name="Brescovit A.D."/>
            <person name="Santos A.J."/>
        </authorList>
    </citation>
    <scope>NUCLEOTIDE SEQUENCE</scope>
    <source>
        <tissue evidence="1">Shoot tissue taken approximately 20 cm above the soil surface</tissue>
    </source>
</reference>